<keyword evidence="1" id="KW-0723">Serine/threonine-protein kinase</keyword>
<sequence>MRKKTKKIRKTTHSCSDHSSIYHPINQMYGYICANETRCGVLSTYDQTWFFQRGIDRNNYEWIRVSDIITNVSTDPTLLKSLHTSSVSFYIKKPSLMMIKIFAGGEGLNEGKE</sequence>
<gene>
    <name evidence="1" type="ORF">F8M41_012327</name>
</gene>
<proteinExistence type="predicted"/>
<dbReference type="OrthoDB" id="2156052at2759"/>
<dbReference type="Proteomes" id="UP000439903">
    <property type="component" value="Unassembled WGS sequence"/>
</dbReference>
<dbReference type="EMBL" id="WTPW01002505">
    <property type="protein sequence ID" value="KAF0379196.1"/>
    <property type="molecule type" value="Genomic_DNA"/>
</dbReference>
<name>A0A8H3X007_GIGMA</name>
<dbReference type="AlphaFoldDB" id="A0A8H3X007"/>
<evidence type="ECO:0000313" key="1">
    <source>
        <dbReference type="EMBL" id="KAF0379196.1"/>
    </source>
</evidence>
<comment type="caution">
    <text evidence="1">The sequence shown here is derived from an EMBL/GenBank/DDBJ whole genome shotgun (WGS) entry which is preliminary data.</text>
</comment>
<evidence type="ECO:0000313" key="2">
    <source>
        <dbReference type="Proteomes" id="UP000439903"/>
    </source>
</evidence>
<protein>
    <submittedName>
        <fullName evidence="1">Serine/threonine protein kinase</fullName>
    </submittedName>
</protein>
<keyword evidence="1" id="KW-0418">Kinase</keyword>
<keyword evidence="1" id="KW-0808">Transferase</keyword>
<dbReference type="GO" id="GO:0004674">
    <property type="term" value="F:protein serine/threonine kinase activity"/>
    <property type="evidence" value="ECO:0007669"/>
    <property type="project" value="UniProtKB-KW"/>
</dbReference>
<accession>A0A8H3X007</accession>
<organism evidence="1 2">
    <name type="scientific">Gigaspora margarita</name>
    <dbReference type="NCBI Taxonomy" id="4874"/>
    <lineage>
        <taxon>Eukaryota</taxon>
        <taxon>Fungi</taxon>
        <taxon>Fungi incertae sedis</taxon>
        <taxon>Mucoromycota</taxon>
        <taxon>Glomeromycotina</taxon>
        <taxon>Glomeromycetes</taxon>
        <taxon>Diversisporales</taxon>
        <taxon>Gigasporaceae</taxon>
        <taxon>Gigaspora</taxon>
    </lineage>
</organism>
<keyword evidence="2" id="KW-1185">Reference proteome</keyword>
<reference evidence="1 2" key="1">
    <citation type="journal article" date="2019" name="Environ. Microbiol.">
        <title>At the nexus of three kingdoms: the genome of the mycorrhizal fungus Gigaspora margarita provides insights into plant, endobacterial and fungal interactions.</title>
        <authorList>
            <person name="Venice F."/>
            <person name="Ghignone S."/>
            <person name="Salvioli di Fossalunga A."/>
            <person name="Amselem J."/>
            <person name="Novero M."/>
            <person name="Xianan X."/>
            <person name="Sedzielewska Toro K."/>
            <person name="Morin E."/>
            <person name="Lipzen A."/>
            <person name="Grigoriev I.V."/>
            <person name="Henrissat B."/>
            <person name="Martin F.M."/>
            <person name="Bonfante P."/>
        </authorList>
    </citation>
    <scope>NUCLEOTIDE SEQUENCE [LARGE SCALE GENOMIC DNA]</scope>
    <source>
        <strain evidence="1 2">BEG34</strain>
    </source>
</reference>